<reference evidence="1 2" key="1">
    <citation type="journal article" date="2018" name="Sci. Rep.">
        <title>Genomic signatures of local adaptation to the degree of environmental predictability in rotifers.</title>
        <authorList>
            <person name="Franch-Gras L."/>
            <person name="Hahn C."/>
            <person name="Garcia-Roger E.M."/>
            <person name="Carmona M.J."/>
            <person name="Serra M."/>
            <person name="Gomez A."/>
        </authorList>
    </citation>
    <scope>NUCLEOTIDE SEQUENCE [LARGE SCALE GENOMIC DNA]</scope>
    <source>
        <strain evidence="1">HYR1</strain>
    </source>
</reference>
<comment type="caution">
    <text evidence="1">The sequence shown here is derived from an EMBL/GenBank/DDBJ whole genome shotgun (WGS) entry which is preliminary data.</text>
</comment>
<dbReference type="Proteomes" id="UP000276133">
    <property type="component" value="Unassembled WGS sequence"/>
</dbReference>
<protein>
    <submittedName>
        <fullName evidence="1">Uncharacterized protein</fullName>
    </submittedName>
</protein>
<sequence length="140" mass="16218">MSLFTNFAGPIDFLDEIEDDFLSLKLTIYTKKEAMDASSLNFWITGINFTPHNYKFDFSLVYLLHKKLKSTKLFFLSLNSDKLTSSELKGHYSRVFGPDLHLVFWCPKWTGTGKNDSSVKIIHIDHFNLRLLNVAKEYVS</sequence>
<dbReference type="AlphaFoldDB" id="A0A3M7RG05"/>
<proteinExistence type="predicted"/>
<organism evidence="1 2">
    <name type="scientific">Brachionus plicatilis</name>
    <name type="common">Marine rotifer</name>
    <name type="synonym">Brachionus muelleri</name>
    <dbReference type="NCBI Taxonomy" id="10195"/>
    <lineage>
        <taxon>Eukaryota</taxon>
        <taxon>Metazoa</taxon>
        <taxon>Spiralia</taxon>
        <taxon>Gnathifera</taxon>
        <taxon>Rotifera</taxon>
        <taxon>Eurotatoria</taxon>
        <taxon>Monogononta</taxon>
        <taxon>Pseudotrocha</taxon>
        <taxon>Ploima</taxon>
        <taxon>Brachionidae</taxon>
        <taxon>Brachionus</taxon>
    </lineage>
</organism>
<evidence type="ECO:0000313" key="2">
    <source>
        <dbReference type="Proteomes" id="UP000276133"/>
    </source>
</evidence>
<gene>
    <name evidence="1" type="ORF">BpHYR1_043053</name>
</gene>
<dbReference type="EMBL" id="REGN01003520">
    <property type="protein sequence ID" value="RNA22175.1"/>
    <property type="molecule type" value="Genomic_DNA"/>
</dbReference>
<keyword evidence="2" id="KW-1185">Reference proteome</keyword>
<accession>A0A3M7RG05</accession>
<name>A0A3M7RG05_BRAPC</name>
<evidence type="ECO:0000313" key="1">
    <source>
        <dbReference type="EMBL" id="RNA22175.1"/>
    </source>
</evidence>